<keyword evidence="2" id="KW-0067">ATP-binding</keyword>
<organism evidence="3 4">
    <name type="scientific">Linnemannia schmuckeri</name>
    <dbReference type="NCBI Taxonomy" id="64567"/>
    <lineage>
        <taxon>Eukaryota</taxon>
        <taxon>Fungi</taxon>
        <taxon>Fungi incertae sedis</taxon>
        <taxon>Mucoromycota</taxon>
        <taxon>Mortierellomycotina</taxon>
        <taxon>Mortierellomycetes</taxon>
        <taxon>Mortierellales</taxon>
        <taxon>Mortierellaceae</taxon>
        <taxon>Linnemannia</taxon>
    </lineage>
</organism>
<dbReference type="OrthoDB" id="2398755at2759"/>
<name>A0A9P5V8Y1_9FUNG</name>
<dbReference type="Gene3D" id="3.30.420.40">
    <property type="match status" value="2"/>
</dbReference>
<reference evidence="3" key="1">
    <citation type="journal article" date="2020" name="Fungal Divers.">
        <title>Resolving the Mortierellaceae phylogeny through synthesis of multi-gene phylogenetics and phylogenomics.</title>
        <authorList>
            <person name="Vandepol N."/>
            <person name="Liber J."/>
            <person name="Desiro A."/>
            <person name="Na H."/>
            <person name="Kennedy M."/>
            <person name="Barry K."/>
            <person name="Grigoriev I.V."/>
            <person name="Miller A.N."/>
            <person name="O'Donnell K."/>
            <person name="Stajich J.E."/>
            <person name="Bonito G."/>
        </authorList>
    </citation>
    <scope>NUCLEOTIDE SEQUENCE</scope>
    <source>
        <strain evidence="3">NRRL 6426</strain>
    </source>
</reference>
<dbReference type="AlphaFoldDB" id="A0A9P5V8Y1"/>
<dbReference type="Pfam" id="PF00012">
    <property type="entry name" value="HSP70"/>
    <property type="match status" value="1"/>
</dbReference>
<evidence type="ECO:0000256" key="1">
    <source>
        <dbReference type="ARBA" id="ARBA00022741"/>
    </source>
</evidence>
<evidence type="ECO:0000256" key="2">
    <source>
        <dbReference type="ARBA" id="ARBA00022840"/>
    </source>
</evidence>
<dbReference type="GO" id="GO:0140662">
    <property type="term" value="F:ATP-dependent protein folding chaperone"/>
    <property type="evidence" value="ECO:0007669"/>
    <property type="project" value="InterPro"/>
</dbReference>
<sequence length="332" mass="37079">MRELAEAQIGNNTKIRQVVLTVAGGLDWSQRQAVHQAVEEQAKTEGDTAELKVLRVLNRHIAASVAYGLDNEFLYGNTGVREPGVRELVVVNVEETMFDVGVWELDTGMHDKIGLVEKRAHGGGGFDEEAADRTVMERLVEEFLRGAGGSFSVGEEVEVRRQREMILSNEALMGRLRKEVTKLNNVFSTASLHLQPVTDTTFDTPRHHTVRINIESFFEGRDLSVSLDLPQWQDLRERSLRIILDAIDEVLEKSEVVLDYSSGTTKPLDKSEVDHVLIMGSSTRIPEVIQLIERHFQGRLTVPVAIEPAFLGVTGAAKTAWEFENHVECLLA</sequence>
<dbReference type="GO" id="GO:0005524">
    <property type="term" value="F:ATP binding"/>
    <property type="evidence" value="ECO:0007669"/>
    <property type="project" value="UniProtKB-KW"/>
</dbReference>
<keyword evidence="4" id="KW-1185">Reference proteome</keyword>
<dbReference type="InterPro" id="IPR013126">
    <property type="entry name" value="Hsp_70_fam"/>
</dbReference>
<evidence type="ECO:0000313" key="4">
    <source>
        <dbReference type="Proteomes" id="UP000748756"/>
    </source>
</evidence>
<dbReference type="EMBL" id="JAAAUQ010000771">
    <property type="protein sequence ID" value="KAF9147689.1"/>
    <property type="molecule type" value="Genomic_DNA"/>
</dbReference>
<dbReference type="SUPFAM" id="SSF53067">
    <property type="entry name" value="Actin-like ATPase domain"/>
    <property type="match status" value="1"/>
</dbReference>
<gene>
    <name evidence="3" type="primary">HSPA5</name>
    <name evidence="3" type="ORF">BG015_010632</name>
</gene>
<dbReference type="InterPro" id="IPR043129">
    <property type="entry name" value="ATPase_NBD"/>
</dbReference>
<dbReference type="Proteomes" id="UP000748756">
    <property type="component" value="Unassembled WGS sequence"/>
</dbReference>
<protein>
    <submittedName>
        <fullName evidence="3">Endoplasmic reticulum chaperone BiP</fullName>
    </submittedName>
</protein>
<keyword evidence="1" id="KW-0547">Nucleotide-binding</keyword>
<accession>A0A9P5V8Y1</accession>
<dbReference type="Gene3D" id="3.90.640.10">
    <property type="entry name" value="Actin, Chain A, domain 4"/>
    <property type="match status" value="1"/>
</dbReference>
<evidence type="ECO:0000313" key="3">
    <source>
        <dbReference type="EMBL" id="KAF9147689.1"/>
    </source>
</evidence>
<comment type="caution">
    <text evidence="3">The sequence shown here is derived from an EMBL/GenBank/DDBJ whole genome shotgun (WGS) entry which is preliminary data.</text>
</comment>
<proteinExistence type="predicted"/>
<dbReference type="PANTHER" id="PTHR19375">
    <property type="entry name" value="HEAT SHOCK PROTEIN 70KDA"/>
    <property type="match status" value="1"/>
</dbReference>